<keyword evidence="4" id="KW-0808">Transferase</keyword>
<dbReference type="GO" id="GO:0046872">
    <property type="term" value="F:metal ion binding"/>
    <property type="evidence" value="ECO:0007669"/>
    <property type="project" value="UniProtKB-KW"/>
</dbReference>
<keyword evidence="3" id="KW-0328">Glycosyltransferase</keyword>
<evidence type="ECO:0000256" key="9">
    <source>
        <dbReference type="ARBA" id="ARBA00022989"/>
    </source>
</evidence>
<comment type="subcellular location">
    <subcellularLocation>
        <location evidence="2">Endoplasmic reticulum membrane</location>
        <topology evidence="2">Single-pass type II membrane protein</topology>
    </subcellularLocation>
    <subcellularLocation>
        <location evidence="1">Golgi apparatus membrane</location>
        <topology evidence="1">Single-pass type II membrane protein</topology>
    </subcellularLocation>
</comment>
<evidence type="ECO:0000256" key="11">
    <source>
        <dbReference type="ARBA" id="ARBA00023136"/>
    </source>
</evidence>
<evidence type="ECO:0000313" key="15">
    <source>
        <dbReference type="EMBL" id="CAA9892228.1"/>
    </source>
</evidence>
<keyword evidence="10" id="KW-0333">Golgi apparatus</keyword>
<evidence type="ECO:0000256" key="13">
    <source>
        <dbReference type="ARBA" id="ARBA00023180"/>
    </source>
</evidence>
<dbReference type="PANTHER" id="PTHR46025">
    <property type="entry name" value="XYLOSYLTRANSFERASE OXT"/>
    <property type="match status" value="1"/>
</dbReference>
<dbReference type="GO" id="GO:0016020">
    <property type="term" value="C:membrane"/>
    <property type="evidence" value="ECO:0007669"/>
    <property type="project" value="InterPro"/>
</dbReference>
<evidence type="ECO:0000256" key="10">
    <source>
        <dbReference type="ARBA" id="ARBA00023034"/>
    </source>
</evidence>
<keyword evidence="8" id="KW-0735">Signal-anchor</keyword>
<dbReference type="PANTHER" id="PTHR46025:SF3">
    <property type="entry name" value="XYLOSYLTRANSFERASE OXT"/>
    <property type="match status" value="1"/>
</dbReference>
<evidence type="ECO:0000256" key="2">
    <source>
        <dbReference type="ARBA" id="ARBA00004648"/>
    </source>
</evidence>
<keyword evidence="12" id="KW-1015">Disulfide bond</keyword>
<dbReference type="EMBL" id="CADCXN010000092">
    <property type="protein sequence ID" value="CAA9892228.1"/>
    <property type="molecule type" value="Genomic_DNA"/>
</dbReference>
<proteinExistence type="predicted"/>
<dbReference type="InterPro" id="IPR003406">
    <property type="entry name" value="Glyco_trans_14"/>
</dbReference>
<evidence type="ECO:0000256" key="3">
    <source>
        <dbReference type="ARBA" id="ARBA00022676"/>
    </source>
</evidence>
<evidence type="ECO:0000256" key="12">
    <source>
        <dbReference type="ARBA" id="ARBA00023157"/>
    </source>
</evidence>
<dbReference type="Proteomes" id="UP000494216">
    <property type="component" value="Unassembled WGS sequence"/>
</dbReference>
<protein>
    <recommendedName>
        <fullName evidence="14">Peptide O-xylosyltransferase</fullName>
    </recommendedName>
</protein>
<evidence type="ECO:0000256" key="6">
    <source>
        <dbReference type="ARBA" id="ARBA00022723"/>
    </source>
</evidence>
<dbReference type="GO" id="GO:0050650">
    <property type="term" value="P:chondroitin sulfate proteoglycan biosynthetic process"/>
    <property type="evidence" value="ECO:0007669"/>
    <property type="project" value="TreeGrafter"/>
</dbReference>
<sequence length="267" mass="30484">MIFRTSTGENVYVSQERIPVYWGDFSQVEAILILLRLALAEQRRFDYFVLLSGTDYPLQPVSYIESFFASNRGKEFINIVQMPCEAVGKPISRLTTYKPSPGDSQIARIMRKLLVTTGVSSVDRDYKSHLRNLVPHGGSEWWALSREACEYIQSFVDNKPQVVNFFKHTVCPDESFFQTIIGNSPYKARTQRNLTYADWSGGGANPAYLTKIHLEFLTATASMTLDDLYGTGEILFARKFSDEAEEIVLWLDQLISEKEDRVTKRCT</sequence>
<dbReference type="InterPro" id="IPR043538">
    <property type="entry name" value="XYLT"/>
</dbReference>
<dbReference type="GO" id="GO:0030158">
    <property type="term" value="F:protein xylosyltransferase activity"/>
    <property type="evidence" value="ECO:0007669"/>
    <property type="project" value="InterPro"/>
</dbReference>
<dbReference type="Pfam" id="PF02485">
    <property type="entry name" value="Branch"/>
    <property type="match status" value="1"/>
</dbReference>
<name>A0A8S0XU25_9GAMM</name>
<keyword evidence="16" id="KW-1185">Reference proteome</keyword>
<dbReference type="AlphaFoldDB" id="A0A8S0XU25"/>
<comment type="caution">
    <text evidence="15">The sequence shown here is derived from an EMBL/GenBank/DDBJ whole genome shotgun (WGS) entry which is preliminary data.</text>
</comment>
<evidence type="ECO:0000256" key="14">
    <source>
        <dbReference type="ARBA" id="ARBA00042865"/>
    </source>
</evidence>
<organism evidence="15 16">
    <name type="scientific">Candidatus Methylobacter favarea</name>
    <dbReference type="NCBI Taxonomy" id="2707345"/>
    <lineage>
        <taxon>Bacteria</taxon>
        <taxon>Pseudomonadati</taxon>
        <taxon>Pseudomonadota</taxon>
        <taxon>Gammaproteobacteria</taxon>
        <taxon>Methylococcales</taxon>
        <taxon>Methylococcaceae</taxon>
        <taxon>Methylobacter</taxon>
    </lineage>
</organism>
<keyword evidence="6" id="KW-0479">Metal-binding</keyword>
<evidence type="ECO:0000256" key="8">
    <source>
        <dbReference type="ARBA" id="ARBA00022968"/>
    </source>
</evidence>
<keyword evidence="13" id="KW-0325">Glycoprotein</keyword>
<dbReference type="RefSeq" id="WP_174627017.1">
    <property type="nucleotide sequence ID" value="NZ_CADCXN010000092.1"/>
</dbReference>
<evidence type="ECO:0000256" key="5">
    <source>
        <dbReference type="ARBA" id="ARBA00022692"/>
    </source>
</evidence>
<evidence type="ECO:0000256" key="7">
    <source>
        <dbReference type="ARBA" id="ARBA00022824"/>
    </source>
</evidence>
<reference evidence="15 16" key="1">
    <citation type="submission" date="2020-02" db="EMBL/GenBank/DDBJ databases">
        <authorList>
            <person name="Hogendoorn C."/>
        </authorList>
    </citation>
    <scope>NUCLEOTIDE SEQUENCE [LARGE SCALE GENOMIC DNA]</scope>
    <source>
        <strain evidence="15">METHB21</strain>
    </source>
</reference>
<keyword evidence="11" id="KW-0472">Membrane</keyword>
<evidence type="ECO:0000313" key="16">
    <source>
        <dbReference type="Proteomes" id="UP000494216"/>
    </source>
</evidence>
<keyword evidence="5" id="KW-0812">Transmembrane</keyword>
<keyword evidence="7" id="KW-0256">Endoplasmic reticulum</keyword>
<accession>A0A8S0XU25</accession>
<evidence type="ECO:0000256" key="4">
    <source>
        <dbReference type="ARBA" id="ARBA00022679"/>
    </source>
</evidence>
<evidence type="ECO:0000256" key="1">
    <source>
        <dbReference type="ARBA" id="ARBA00004323"/>
    </source>
</evidence>
<gene>
    <name evidence="15" type="ORF">METHB2_600023</name>
</gene>
<dbReference type="GO" id="GO:0015012">
    <property type="term" value="P:heparan sulfate proteoglycan biosynthetic process"/>
    <property type="evidence" value="ECO:0007669"/>
    <property type="project" value="TreeGrafter"/>
</dbReference>
<keyword evidence="9" id="KW-1133">Transmembrane helix</keyword>